<dbReference type="EMBL" id="MT142760">
    <property type="protein sequence ID" value="QJA88184.1"/>
    <property type="molecule type" value="Genomic_DNA"/>
</dbReference>
<evidence type="ECO:0000313" key="3">
    <source>
        <dbReference type="EMBL" id="QJH99944.1"/>
    </source>
</evidence>
<dbReference type="AlphaFoldDB" id="A0A6M3KDF1"/>
<accession>A0A6M3KDF1</accession>
<name>A0A6M3KDF1_9ZZZZ</name>
<organism evidence="1">
    <name type="scientific">viral metagenome</name>
    <dbReference type="NCBI Taxonomy" id="1070528"/>
    <lineage>
        <taxon>unclassified sequences</taxon>
        <taxon>metagenomes</taxon>
        <taxon>organismal metagenomes</taxon>
    </lineage>
</organism>
<dbReference type="EMBL" id="MT144818">
    <property type="protein sequence ID" value="QJH99944.1"/>
    <property type="molecule type" value="Genomic_DNA"/>
</dbReference>
<evidence type="ECO:0000313" key="2">
    <source>
        <dbReference type="EMBL" id="QJA88184.1"/>
    </source>
</evidence>
<dbReference type="EMBL" id="MT142400">
    <property type="protein sequence ID" value="QJA79959.1"/>
    <property type="molecule type" value="Genomic_DNA"/>
</dbReference>
<evidence type="ECO:0000313" key="1">
    <source>
        <dbReference type="EMBL" id="QJA79959.1"/>
    </source>
</evidence>
<sequence length="652" mass="72983">MAYAWHQVASTNSVQHSQSAWQIYIYQWRNTTPTPVTVKLASDISLKRGSANHTNKVIHISVTQASFLVKDTAGTLFGLMAEASDSDFKAVIKKDGSAWLTGNLVLLTTSKDFTFTNQIISFRLYDGLQRLSRFKDVSALTMGRVKVKDLLLEILNALNFEINIKIYQNMYKGATENGGAYPNESNYVYTEDYVAVNSSASYYDILLMMCKQFGWEIFQDEGVWIVRQIVSMKYVVSAPTDNIIEVTVTYSTGAVSKTTLNKNLSLTSADIQFQKNSFKFMKYNEARISATCFEPKSLANRYGRRIYLGWVNPFFQQGSSGWTVNIGTANFGNGTLQIEPTGEVVQTSGALSASDEVTISFSVTCVRMVLNATQTLDHTTAHENPLLRITYVEEDTTVHYLHRELLTWGTSVTNYSKFGVGMFGVDVDGLFGEIYSSQTLKQEISVAVPAAAGVIKIYLYGGGTASGNNYPNEMSAQHNYCMVEKKFTDAATVETPEKLLVAASFATNTNDAKVLDMDMPFHDLDAFINVHHWYSEWDVGTGYEYIKMTKWATQLGDYPIIKALAMMTLQFHQKNHGLDLLLLPGTTMQYNRVVSGNIDGAGSRYFLPVYEESKLIADDRRFILFEHQRDTTLPAVTREYQYNTPESSTVGN</sequence>
<gene>
    <name evidence="1" type="ORF">MM415A00812_0014</name>
    <name evidence="2" type="ORF">MM415B02814_0005</name>
    <name evidence="3" type="ORF">TM448B01736_0009</name>
</gene>
<protein>
    <submittedName>
        <fullName evidence="1">Uncharacterized protein</fullName>
    </submittedName>
</protein>
<reference evidence="1" key="1">
    <citation type="submission" date="2020-03" db="EMBL/GenBank/DDBJ databases">
        <title>The deep terrestrial virosphere.</title>
        <authorList>
            <person name="Holmfeldt K."/>
            <person name="Nilsson E."/>
            <person name="Simone D."/>
            <person name="Lopez-Fernandez M."/>
            <person name="Wu X."/>
            <person name="de Brujin I."/>
            <person name="Lundin D."/>
            <person name="Andersson A."/>
            <person name="Bertilsson S."/>
            <person name="Dopson M."/>
        </authorList>
    </citation>
    <scope>NUCLEOTIDE SEQUENCE</scope>
    <source>
        <strain evidence="1">MM415A00812</strain>
        <strain evidence="2">MM415B02814</strain>
        <strain evidence="3">TM448B01736</strain>
    </source>
</reference>
<proteinExistence type="predicted"/>